<evidence type="ECO:0000256" key="1">
    <source>
        <dbReference type="SAM" id="SignalP"/>
    </source>
</evidence>
<dbReference type="RefSeq" id="WP_200507661.1">
    <property type="nucleotide sequence ID" value="NZ_JAEHFX010000011.1"/>
</dbReference>
<feature type="signal peptide" evidence="1">
    <location>
        <begin position="1"/>
        <end position="25"/>
    </location>
</feature>
<organism evidence="2 3">
    <name type="scientific">Adhaeribacter terrigena</name>
    <dbReference type="NCBI Taxonomy" id="2793070"/>
    <lineage>
        <taxon>Bacteria</taxon>
        <taxon>Pseudomonadati</taxon>
        <taxon>Bacteroidota</taxon>
        <taxon>Cytophagia</taxon>
        <taxon>Cytophagales</taxon>
        <taxon>Hymenobacteraceae</taxon>
        <taxon>Adhaeribacter</taxon>
    </lineage>
</organism>
<gene>
    <name evidence="2" type="ORF">I5M27_17390</name>
</gene>
<comment type="caution">
    <text evidence="2">The sequence shown here is derived from an EMBL/GenBank/DDBJ whole genome shotgun (WGS) entry which is preliminary data.</text>
</comment>
<evidence type="ECO:0000313" key="2">
    <source>
        <dbReference type="EMBL" id="MBK0404771.1"/>
    </source>
</evidence>
<feature type="chain" id="PRO_5045559900" evidence="1">
    <location>
        <begin position="26"/>
        <end position="235"/>
    </location>
</feature>
<dbReference type="EMBL" id="JAEHFX010000011">
    <property type="protein sequence ID" value="MBK0404771.1"/>
    <property type="molecule type" value="Genomic_DNA"/>
</dbReference>
<evidence type="ECO:0000313" key="3">
    <source>
        <dbReference type="Proteomes" id="UP000644147"/>
    </source>
</evidence>
<proteinExistence type="predicted"/>
<sequence>MHFKILLPKVLLGLTFLFVSHTVFGQNVSEPAPPKNVIKLAPFAFIHGQMPFTVESRIGYERVIGKQNSLAGSYSYMGTNYPFSFLGSAALSATLTTALALYGKPGKVGIVWTETDIKASGYRYQLQFKRYLSKNNYAPEGWYVSPHYSYAKVDYDVEMEDFEIKFKVKAKNESYNLLLGYQAILGKHFVLDMFTGLGYRNNRKEILDDQNTFLHRMKKGSPMKFSAGLNMGWAF</sequence>
<dbReference type="Proteomes" id="UP000644147">
    <property type="component" value="Unassembled WGS sequence"/>
</dbReference>
<reference evidence="2 3" key="1">
    <citation type="submission" date="2020-12" db="EMBL/GenBank/DDBJ databases">
        <title>Bacterial novel species Adhaeribacter sp. BT258 isolated from soil.</title>
        <authorList>
            <person name="Jung H.-Y."/>
        </authorList>
    </citation>
    <scope>NUCLEOTIDE SEQUENCE [LARGE SCALE GENOMIC DNA]</scope>
    <source>
        <strain evidence="2 3">BT258</strain>
    </source>
</reference>
<keyword evidence="1" id="KW-0732">Signal</keyword>
<protein>
    <submittedName>
        <fullName evidence="2">DUF3575 domain-containing protein</fullName>
    </submittedName>
</protein>
<keyword evidence="3" id="KW-1185">Reference proteome</keyword>
<accession>A0ABS1C5V5</accession>
<name>A0ABS1C5V5_9BACT</name>